<feature type="region of interest" description="Disordered" evidence="1">
    <location>
        <begin position="491"/>
        <end position="513"/>
    </location>
</feature>
<name>A0A9R0JRG1_SPIOL</name>
<dbReference type="GeneID" id="110784131"/>
<accession>A0A9R0JRG1</accession>
<dbReference type="RefSeq" id="XP_021844240.2">
    <property type="nucleotide sequence ID" value="XM_021988548.2"/>
</dbReference>
<feature type="compositionally biased region" description="Basic and acidic residues" evidence="1">
    <location>
        <begin position="1189"/>
        <end position="1200"/>
    </location>
</feature>
<proteinExistence type="predicted"/>
<gene>
    <name evidence="3 4" type="primary">LOC110784131</name>
</gene>
<feature type="compositionally biased region" description="Basic and acidic residues" evidence="1">
    <location>
        <begin position="1147"/>
        <end position="1157"/>
    </location>
</feature>
<feature type="compositionally biased region" description="Basic residues" evidence="1">
    <location>
        <begin position="1233"/>
        <end position="1248"/>
    </location>
</feature>
<dbReference type="PANTHER" id="PTHR34536:SF6">
    <property type="entry name" value="DENTIN SIALOPHOSPHOPROTEIN-LIKE PROTEIN"/>
    <property type="match status" value="1"/>
</dbReference>
<feature type="compositionally biased region" description="Basic and acidic residues" evidence="1">
    <location>
        <begin position="1387"/>
        <end position="1404"/>
    </location>
</feature>
<dbReference type="PANTHER" id="PTHR34536">
    <property type="entry name" value="DENTIN SIALOPHOSPHOPROTEIN-LIKE PROTEIN"/>
    <property type="match status" value="1"/>
</dbReference>
<dbReference type="Proteomes" id="UP000813463">
    <property type="component" value="Chromosome 3"/>
</dbReference>
<feature type="compositionally biased region" description="Low complexity" evidence="1">
    <location>
        <begin position="1320"/>
        <end position="1329"/>
    </location>
</feature>
<evidence type="ECO:0000256" key="1">
    <source>
        <dbReference type="SAM" id="MobiDB-lite"/>
    </source>
</evidence>
<feature type="region of interest" description="Disordered" evidence="1">
    <location>
        <begin position="1316"/>
        <end position="1335"/>
    </location>
</feature>
<reference evidence="3 4" key="2">
    <citation type="submission" date="2025-05" db="UniProtKB">
        <authorList>
            <consortium name="RefSeq"/>
        </authorList>
    </citation>
    <scope>IDENTIFICATION</scope>
    <source>
        <tissue evidence="3 4">Leaf</tissue>
    </source>
</reference>
<dbReference type="RefSeq" id="XP_021844239.2">
    <property type="nucleotide sequence ID" value="XM_021988547.2"/>
</dbReference>
<feature type="region of interest" description="Disordered" evidence="1">
    <location>
        <begin position="845"/>
        <end position="869"/>
    </location>
</feature>
<feature type="compositionally biased region" description="Basic residues" evidence="1">
    <location>
        <begin position="1136"/>
        <end position="1146"/>
    </location>
</feature>
<reference evidence="2" key="1">
    <citation type="journal article" date="2021" name="Nat. Commun.">
        <title>Genomic analyses provide insights into spinach domestication and the genetic basis of agronomic traits.</title>
        <authorList>
            <person name="Cai X."/>
            <person name="Sun X."/>
            <person name="Xu C."/>
            <person name="Sun H."/>
            <person name="Wang X."/>
            <person name="Ge C."/>
            <person name="Zhang Z."/>
            <person name="Wang Q."/>
            <person name="Fei Z."/>
            <person name="Jiao C."/>
            <person name="Wang Q."/>
        </authorList>
    </citation>
    <scope>NUCLEOTIDE SEQUENCE [LARGE SCALE GENOMIC DNA]</scope>
    <source>
        <strain evidence="2">cv. Varoflay</strain>
    </source>
</reference>
<feature type="region of interest" description="Disordered" evidence="1">
    <location>
        <begin position="781"/>
        <end position="810"/>
    </location>
</feature>
<feature type="region of interest" description="Disordered" evidence="1">
    <location>
        <begin position="290"/>
        <end position="309"/>
    </location>
</feature>
<organism evidence="2 3">
    <name type="scientific">Spinacia oleracea</name>
    <name type="common">Spinach</name>
    <dbReference type="NCBI Taxonomy" id="3562"/>
    <lineage>
        <taxon>Eukaryota</taxon>
        <taxon>Viridiplantae</taxon>
        <taxon>Streptophyta</taxon>
        <taxon>Embryophyta</taxon>
        <taxon>Tracheophyta</taxon>
        <taxon>Spermatophyta</taxon>
        <taxon>Magnoliopsida</taxon>
        <taxon>eudicotyledons</taxon>
        <taxon>Gunneridae</taxon>
        <taxon>Pentapetalae</taxon>
        <taxon>Caryophyllales</taxon>
        <taxon>Chenopodiaceae</taxon>
        <taxon>Chenopodioideae</taxon>
        <taxon>Anserineae</taxon>
        <taxon>Spinacia</taxon>
    </lineage>
</organism>
<evidence type="ECO:0000313" key="4">
    <source>
        <dbReference type="RefSeq" id="XP_021844240.2"/>
    </source>
</evidence>
<feature type="compositionally biased region" description="Acidic residues" evidence="1">
    <location>
        <begin position="790"/>
        <end position="801"/>
    </location>
</feature>
<feature type="region of interest" description="Disordered" evidence="1">
    <location>
        <begin position="22"/>
        <end position="63"/>
    </location>
</feature>
<feature type="compositionally biased region" description="Low complexity" evidence="1">
    <location>
        <begin position="1408"/>
        <end position="1418"/>
    </location>
</feature>
<evidence type="ECO:0000313" key="2">
    <source>
        <dbReference type="Proteomes" id="UP000813463"/>
    </source>
</evidence>
<feature type="region of interest" description="Disordered" evidence="1">
    <location>
        <begin position="906"/>
        <end position="1281"/>
    </location>
</feature>
<sequence>MTTVGLELTSFIDPSLTWKTVSKGRNTSRRSRRSASKNMKIVQEHDKRSPKRLNSLQCSESEKSNVMLHGRRFPSNMEHIPIKKRKLFVRSPSPPLPSPNCQEESEGPVTCSESQVMGINFPQGSKSKTCESDGNIYEKSVKSLFGAHGSKDDFSGIAILAAAACSDRLDNSTDDAGNSQSQMGGVDREKKVSSVFVSHMKENFSSIHTPDLLGKDIEHVEGISVVDLPKDSSQVVSMNYDADEVGMSPIKEFQQADQNDKVASTSAVKESVECLGLPRSLGSAAYVNKESLSGSSNEVADKTSENSGATRDCRFHWDLNTVMDEWDEPLDDTGDTGVSSGTQLVEVAPVNIMDSQNLEDMEVSETKRSEIQNLDDVKGLEADRAEPSVSGDRVFSQAEACADPESVTLPDKNEGFTSVSPTFSRLGHCSEVSAGFVTSILKENICPSNASVNVVESSVCVADSEIQPEVVNEDAKIDHSLSLGINGTKISASEETDNGAGSENLNEVAETSRTVKSEEHEINFLLAPLSGKFSEVVDADCKHIEDPKLRNVLGDESDNKVAHVTLGSRQCEIPALDTREFREIFCRIDESDNSRQCVIPALDAQEFREISCRMIYDLNCQNSEPPKQISLLDSEVKHEEIISRPLESSQPSSSENVMVESKDFSASLCSEKIMDGVTSSMTMGNHQTLEKVIDKEIQENLSVTDASESDRSEALVPKMFDHCVAVDACSKPSISPLAEKSLGGIHGSHVSKEDSSQLTENAGTVAEFERGYDSHLEDGELRESQHHCWEEEDNDEGEEGETEHVDYDSDNRDGIVFYEAAANDDSVQLSGEVVLVGGECEKQSFRSDNFSSADNPPNLDNKSIEESERERESCSLRFQGCVSNVVDAMEEEAVCTTKRESSSSALKACSAANNSDKKDNSRSSIEADSMGKEFDNVLLPRNSRGASASGRDLQFSDRRCTDSMRRSRSSNFDCMHRTDGPDEPMTRNQQPTMRMGRFNGRSWNPELKNSASEDDGERILRTPGGDTSPFRGRRPRIINTSSRSGYHFMRRGGSPGEQRDSGDYGMGMMKTRDMSPDNNNPRSRFGRFNGINRGFREGYRGRPGVYEGPKSGGGGPMLNRFGKRERSFSPVGGDRFHRKSRSRSRTRSPDFRCEARMGRGRLPYQQTEHTRERRSPPPVRVFNQNQRFDSVERMRSDDCMRPAMRGPMRFHDTTTSGRGQGHDFEEGDDYNRRKPPLMRNRQRSRSRSRSCSPDFRPDGRPDSRMGSVRVPYHQPRSPPPVRVFRADQRFESGPGSPPVRLRSDECLRPVMRPQRFHEFNNNNNNSNNNGDDFRRKPRNIFERIHPGRQQYGVEGGVRRFQYDNEDGGPSQNFRRNESFGRGGGGGGDRRPVEFRGGPREERGNVRYNNNNNNNSSNSDRMFYSGPKQFGGGIRDYAEDGPPGRVRQ</sequence>
<feature type="compositionally biased region" description="Basic and acidic residues" evidence="1">
    <location>
        <begin position="954"/>
        <end position="965"/>
    </location>
</feature>
<keyword evidence="2" id="KW-1185">Reference proteome</keyword>
<feature type="compositionally biased region" description="Polar residues" evidence="1">
    <location>
        <begin position="491"/>
        <end position="512"/>
    </location>
</feature>
<feature type="compositionally biased region" description="Basic residues" evidence="1">
    <location>
        <begin position="26"/>
        <end position="35"/>
    </location>
</feature>
<feature type="compositionally biased region" description="Polar residues" evidence="1">
    <location>
        <begin position="846"/>
        <end position="861"/>
    </location>
</feature>
<dbReference type="KEGG" id="soe:110784131"/>
<evidence type="ECO:0000313" key="3">
    <source>
        <dbReference type="RefSeq" id="XP_021844239.2"/>
    </source>
</evidence>
<feature type="compositionally biased region" description="Basic and acidic residues" evidence="1">
    <location>
        <begin position="1220"/>
        <end position="1232"/>
    </location>
</feature>
<protein>
    <submittedName>
        <fullName evidence="3 4">Uncharacterized protein isoform X1</fullName>
    </submittedName>
</protein>
<feature type="region of interest" description="Disordered" evidence="1">
    <location>
        <begin position="1353"/>
        <end position="1447"/>
    </location>
</feature>